<dbReference type="Pfam" id="PF00535">
    <property type="entry name" value="Glycos_transf_2"/>
    <property type="match status" value="1"/>
</dbReference>
<dbReference type="AlphaFoldDB" id="A0A382RMC6"/>
<dbReference type="InterPro" id="IPR029044">
    <property type="entry name" value="Nucleotide-diphossugar_trans"/>
</dbReference>
<name>A0A382RMC6_9ZZZZ</name>
<gene>
    <name evidence="2" type="ORF">METZ01_LOCUS351101</name>
</gene>
<dbReference type="SUPFAM" id="SSF53448">
    <property type="entry name" value="Nucleotide-diphospho-sugar transferases"/>
    <property type="match status" value="1"/>
</dbReference>
<proteinExistence type="predicted"/>
<accession>A0A382RMC6</accession>
<reference evidence="2" key="1">
    <citation type="submission" date="2018-05" db="EMBL/GenBank/DDBJ databases">
        <authorList>
            <person name="Lanie J.A."/>
            <person name="Ng W.-L."/>
            <person name="Kazmierczak K.M."/>
            <person name="Andrzejewski T.M."/>
            <person name="Davidsen T.M."/>
            <person name="Wayne K.J."/>
            <person name="Tettelin H."/>
            <person name="Glass J.I."/>
            <person name="Rusch D."/>
            <person name="Podicherti R."/>
            <person name="Tsui H.-C.T."/>
            <person name="Winkler M.E."/>
        </authorList>
    </citation>
    <scope>NUCLEOTIDE SEQUENCE</scope>
</reference>
<dbReference type="EMBL" id="UINC01122436">
    <property type="protein sequence ID" value="SVC98247.1"/>
    <property type="molecule type" value="Genomic_DNA"/>
</dbReference>
<sequence>MVREEFIDVNFVENQERVGVCPAENMAFRHSNGQYVVLFDADAEFITDTLTTLFEFMQEHPGAGIVTCTLM</sequence>
<organism evidence="2">
    <name type="scientific">marine metagenome</name>
    <dbReference type="NCBI Taxonomy" id="408172"/>
    <lineage>
        <taxon>unclassified sequences</taxon>
        <taxon>metagenomes</taxon>
        <taxon>ecological metagenomes</taxon>
    </lineage>
</organism>
<evidence type="ECO:0000259" key="1">
    <source>
        <dbReference type="Pfam" id="PF00535"/>
    </source>
</evidence>
<dbReference type="InterPro" id="IPR001173">
    <property type="entry name" value="Glyco_trans_2-like"/>
</dbReference>
<dbReference type="Gene3D" id="3.90.550.10">
    <property type="entry name" value="Spore Coat Polysaccharide Biosynthesis Protein SpsA, Chain A"/>
    <property type="match status" value="1"/>
</dbReference>
<feature type="non-terminal residue" evidence="2">
    <location>
        <position position="71"/>
    </location>
</feature>
<feature type="domain" description="Glycosyltransferase 2-like" evidence="1">
    <location>
        <begin position="7"/>
        <end position="67"/>
    </location>
</feature>
<protein>
    <recommendedName>
        <fullName evidence="1">Glycosyltransferase 2-like domain-containing protein</fullName>
    </recommendedName>
</protein>
<evidence type="ECO:0000313" key="2">
    <source>
        <dbReference type="EMBL" id="SVC98247.1"/>
    </source>
</evidence>